<accession>A0A7Z0IV90</accession>
<sequence>MSRTIVRTGTAAIAAVLLPLTAVPAAYADPEPGPGPAAVSPDPTELTKQATAIAERAAAKQQGLRTKSAAPTTIELDRAVDELIADGAVGVTARVEAPGLEWSGAGGVREVGKKKPVRPGDRFHVASNTKTLIATLVMQEVERGGWTLDTPANDLLPGTFPEGVTIKHLLSHTSGAPRGPEELIFDRIEDPTSWEQSIDALGQYYSEAEHLAVMRETGWLFEPGTDFSYSNYGYVALGVMLEKETGERVEDLVRHRVLKPADMRRSAYPTDARNRGPFVENAAYFEGEWRPMTDLHPSVFHAAGAATSTTEDLADLNESLLTGRLVSPATVEKMLPPIAGSADPSYGFGIYAVADPCKPGEYLYGHDGAHFGAQSISWGSPDGTRQITLGWTGRDLSGGTEPLYDLGLLLEPMLLATC</sequence>
<comment type="caution">
    <text evidence="3">The sequence shown here is derived from an EMBL/GenBank/DDBJ whole genome shotgun (WGS) entry which is preliminary data.</text>
</comment>
<dbReference type="Pfam" id="PF00144">
    <property type="entry name" value="Beta-lactamase"/>
    <property type="match status" value="1"/>
</dbReference>
<dbReference type="InterPro" id="IPR001466">
    <property type="entry name" value="Beta-lactam-related"/>
</dbReference>
<organism evidence="3 4">
    <name type="scientific">Nocardioides panzhihuensis</name>
    <dbReference type="NCBI Taxonomy" id="860243"/>
    <lineage>
        <taxon>Bacteria</taxon>
        <taxon>Bacillati</taxon>
        <taxon>Actinomycetota</taxon>
        <taxon>Actinomycetes</taxon>
        <taxon>Propionibacteriales</taxon>
        <taxon>Nocardioidaceae</taxon>
        <taxon>Nocardioides</taxon>
    </lineage>
</organism>
<evidence type="ECO:0000259" key="2">
    <source>
        <dbReference type="Pfam" id="PF00144"/>
    </source>
</evidence>
<name>A0A7Z0IV90_9ACTN</name>
<evidence type="ECO:0000256" key="1">
    <source>
        <dbReference type="SAM" id="SignalP"/>
    </source>
</evidence>
<keyword evidence="3" id="KW-0378">Hydrolase</keyword>
<keyword evidence="3" id="KW-0645">Protease</keyword>
<dbReference type="Proteomes" id="UP000564496">
    <property type="component" value="Unassembled WGS sequence"/>
</dbReference>
<evidence type="ECO:0000313" key="3">
    <source>
        <dbReference type="EMBL" id="NYI80767.1"/>
    </source>
</evidence>
<reference evidence="3 4" key="1">
    <citation type="submission" date="2020-07" db="EMBL/GenBank/DDBJ databases">
        <title>Sequencing the genomes of 1000 actinobacteria strains.</title>
        <authorList>
            <person name="Klenk H.-P."/>
        </authorList>
    </citation>
    <scope>NUCLEOTIDE SEQUENCE [LARGE SCALE GENOMIC DNA]</scope>
    <source>
        <strain evidence="3 4">DSM 26487</strain>
    </source>
</reference>
<keyword evidence="4" id="KW-1185">Reference proteome</keyword>
<dbReference type="RefSeq" id="WP_179660927.1">
    <property type="nucleotide sequence ID" value="NZ_JACBZR010000001.1"/>
</dbReference>
<proteinExistence type="predicted"/>
<evidence type="ECO:0000313" key="4">
    <source>
        <dbReference type="Proteomes" id="UP000564496"/>
    </source>
</evidence>
<dbReference type="Gene3D" id="3.40.710.10">
    <property type="entry name" value="DD-peptidase/beta-lactamase superfamily"/>
    <property type="match status" value="1"/>
</dbReference>
<feature type="domain" description="Beta-lactamase-related" evidence="2">
    <location>
        <begin position="76"/>
        <end position="373"/>
    </location>
</feature>
<keyword evidence="1" id="KW-0732">Signal</keyword>
<dbReference type="InterPro" id="IPR012338">
    <property type="entry name" value="Beta-lactam/transpept-like"/>
</dbReference>
<dbReference type="SUPFAM" id="SSF56601">
    <property type="entry name" value="beta-lactamase/transpeptidase-like"/>
    <property type="match status" value="1"/>
</dbReference>
<feature type="chain" id="PRO_5031208532" evidence="1">
    <location>
        <begin position="29"/>
        <end position="418"/>
    </location>
</feature>
<gene>
    <name evidence="3" type="ORF">BJ988_005415</name>
</gene>
<dbReference type="EC" id="3.4.16.4" evidence="3"/>
<dbReference type="PANTHER" id="PTHR46825">
    <property type="entry name" value="D-ALANYL-D-ALANINE-CARBOXYPEPTIDASE/ENDOPEPTIDASE AMPH"/>
    <property type="match status" value="1"/>
</dbReference>
<protein>
    <submittedName>
        <fullName evidence="3">D-alanyl-D-alanine carboxypeptidase</fullName>
        <ecNumber evidence="3">3.4.16.4</ecNumber>
    </submittedName>
</protein>
<dbReference type="EMBL" id="JACBZR010000001">
    <property type="protein sequence ID" value="NYI80767.1"/>
    <property type="molecule type" value="Genomic_DNA"/>
</dbReference>
<feature type="signal peptide" evidence="1">
    <location>
        <begin position="1"/>
        <end position="28"/>
    </location>
</feature>
<dbReference type="GO" id="GO:0009002">
    <property type="term" value="F:serine-type D-Ala-D-Ala carboxypeptidase activity"/>
    <property type="evidence" value="ECO:0007669"/>
    <property type="project" value="UniProtKB-EC"/>
</dbReference>
<dbReference type="PANTHER" id="PTHR46825:SF7">
    <property type="entry name" value="D-ALANYL-D-ALANINE CARBOXYPEPTIDASE"/>
    <property type="match status" value="1"/>
</dbReference>
<dbReference type="AlphaFoldDB" id="A0A7Z0IV90"/>
<dbReference type="InterPro" id="IPR050491">
    <property type="entry name" value="AmpC-like"/>
</dbReference>
<keyword evidence="3" id="KW-0121">Carboxypeptidase</keyword>